<organism evidence="3 4">
    <name type="scientific">Tranquillimonas rosea</name>
    <dbReference type="NCBI Taxonomy" id="641238"/>
    <lineage>
        <taxon>Bacteria</taxon>
        <taxon>Pseudomonadati</taxon>
        <taxon>Pseudomonadota</taxon>
        <taxon>Alphaproteobacteria</taxon>
        <taxon>Rhodobacterales</taxon>
        <taxon>Roseobacteraceae</taxon>
        <taxon>Tranquillimonas</taxon>
    </lineage>
</organism>
<feature type="domain" description="Response regulatory" evidence="2">
    <location>
        <begin position="2"/>
        <end position="117"/>
    </location>
</feature>
<dbReference type="InterPro" id="IPR001789">
    <property type="entry name" value="Sig_transdc_resp-reg_receiver"/>
</dbReference>
<dbReference type="STRING" id="641238.SAMN04490244_109115"/>
<reference evidence="3 4" key="1">
    <citation type="submission" date="2016-10" db="EMBL/GenBank/DDBJ databases">
        <authorList>
            <person name="de Groot N.N."/>
        </authorList>
    </citation>
    <scope>NUCLEOTIDE SEQUENCE [LARGE SCALE GENOMIC DNA]</scope>
    <source>
        <strain evidence="3 4">DSM 23042</strain>
    </source>
</reference>
<name>A0A1H9W6G9_9RHOB</name>
<protein>
    <submittedName>
        <fullName evidence="3">Response regulator receiver domain-containing protein</fullName>
    </submittedName>
</protein>
<evidence type="ECO:0000313" key="4">
    <source>
        <dbReference type="Proteomes" id="UP000198885"/>
    </source>
</evidence>
<dbReference type="OrthoDB" id="7874292at2"/>
<sequence length="120" mass="13137">MHVLIVEGDDALAALWRSHIERNGARVSHARDQEQAVKVLQHDRVDVIILDLEPESGSAIAIADFAAYRHPQTQIVPVTKTNFFSDGSVFQHLPNVCSYQSAGAPPEDLAAIVDHYGPRG</sequence>
<dbReference type="CDD" id="cd00156">
    <property type="entry name" value="REC"/>
    <property type="match status" value="1"/>
</dbReference>
<dbReference type="InterPro" id="IPR011006">
    <property type="entry name" value="CheY-like_superfamily"/>
</dbReference>
<feature type="modified residue" description="4-aspartylphosphate" evidence="1">
    <location>
        <position position="51"/>
    </location>
</feature>
<accession>A0A1H9W6G9</accession>
<gene>
    <name evidence="3" type="ORF">SAMN04490244_109115</name>
</gene>
<evidence type="ECO:0000313" key="3">
    <source>
        <dbReference type="EMBL" id="SES29267.1"/>
    </source>
</evidence>
<keyword evidence="4" id="KW-1185">Reference proteome</keyword>
<dbReference type="Pfam" id="PF00072">
    <property type="entry name" value="Response_reg"/>
    <property type="match status" value="1"/>
</dbReference>
<evidence type="ECO:0000259" key="2">
    <source>
        <dbReference type="PROSITE" id="PS50110"/>
    </source>
</evidence>
<proteinExistence type="predicted"/>
<dbReference type="PROSITE" id="PS50110">
    <property type="entry name" value="RESPONSE_REGULATORY"/>
    <property type="match status" value="1"/>
</dbReference>
<keyword evidence="1" id="KW-0597">Phosphoprotein</keyword>
<dbReference type="Gene3D" id="3.40.50.2300">
    <property type="match status" value="1"/>
</dbReference>
<dbReference type="AlphaFoldDB" id="A0A1H9W6G9"/>
<dbReference type="EMBL" id="FOGU01000009">
    <property type="protein sequence ID" value="SES29267.1"/>
    <property type="molecule type" value="Genomic_DNA"/>
</dbReference>
<dbReference type="GO" id="GO:0000160">
    <property type="term" value="P:phosphorelay signal transduction system"/>
    <property type="evidence" value="ECO:0007669"/>
    <property type="project" value="InterPro"/>
</dbReference>
<dbReference type="Proteomes" id="UP000198885">
    <property type="component" value="Unassembled WGS sequence"/>
</dbReference>
<evidence type="ECO:0000256" key="1">
    <source>
        <dbReference type="PROSITE-ProRule" id="PRU00169"/>
    </source>
</evidence>
<dbReference type="SUPFAM" id="SSF52172">
    <property type="entry name" value="CheY-like"/>
    <property type="match status" value="1"/>
</dbReference>
<dbReference type="RefSeq" id="WP_092695110.1">
    <property type="nucleotide sequence ID" value="NZ_CBDDGO010000004.1"/>
</dbReference>